<feature type="domain" description="ABC transporter" evidence="10">
    <location>
        <begin position="6"/>
        <end position="242"/>
    </location>
</feature>
<dbReference type="SUPFAM" id="SSF52540">
    <property type="entry name" value="P-loop containing nucleoside triphosphate hydrolases"/>
    <property type="match status" value="2"/>
</dbReference>
<gene>
    <name evidence="11" type="ORF">HD592_000114</name>
</gene>
<keyword evidence="4 11" id="KW-0762">Sugar transport</keyword>
<dbReference type="InterPro" id="IPR027417">
    <property type="entry name" value="P-loop_NTPase"/>
</dbReference>
<evidence type="ECO:0000256" key="3">
    <source>
        <dbReference type="ARBA" id="ARBA00022475"/>
    </source>
</evidence>
<sequence>MESPLISVKNVSKTFAGVHALKNIDLDIAPGEIHCLAGENGSGKSTLIKVISGVHEADSGVIEINGRAWTKLTPLDAIGAGIQVIYQDFSVFPNLTVMENLALTTEVAAGRKLVNWKRFRAIAEEAVAKIGFAVDLDAKVGDLSVADKQLVAICRALMSDAKLIVMDEPTTALTKHEVDALFSIISDLKARGIAILFVSHKLEEVFEISERFTILRSGEKVITCDRDELDRHKFAKYMTGKEFDETRFEADRVTDEPVLEVKNLSAQGAFEDVSFSLKGGEILGITGLLGSGRTELALALFGSLPTSSGTIAVNGANVTLSSVQDAIKAGIALVPEDRLTEGLFLTRSIGENIVISELDSFAGALGVLDKKRIEEEEARWVRELEVATPNHENAVNTLSGGNQQKVVLAKWLATKPDVLILNGPTVGVDIGSKYTIHSILQRLAKEGMAIVIISDDIAEVLTNCSSVLIMRGGRICESIDPATTSEAELGELVSRDAAPEGAK</sequence>
<keyword evidence="12" id="KW-1185">Reference proteome</keyword>
<dbReference type="PROSITE" id="PS00211">
    <property type="entry name" value="ABC_TRANSPORTER_1"/>
    <property type="match status" value="1"/>
</dbReference>
<dbReference type="CDD" id="cd03216">
    <property type="entry name" value="ABC_Carb_Monos_I"/>
    <property type="match status" value="1"/>
</dbReference>
<dbReference type="PANTHER" id="PTHR43790">
    <property type="entry name" value="CARBOHYDRATE TRANSPORT ATP-BINDING PROTEIN MG119-RELATED"/>
    <property type="match status" value="1"/>
</dbReference>
<accession>A0A923E0B3</accession>
<dbReference type="FunFam" id="3.40.50.300:FF:000127">
    <property type="entry name" value="Ribose import ATP-binding protein RbsA"/>
    <property type="match status" value="1"/>
</dbReference>
<keyword evidence="5" id="KW-0677">Repeat</keyword>
<dbReference type="Gene3D" id="3.40.50.300">
    <property type="entry name" value="P-loop containing nucleotide triphosphate hydrolases"/>
    <property type="match status" value="2"/>
</dbReference>
<evidence type="ECO:0000313" key="11">
    <source>
        <dbReference type="EMBL" id="MBB6333549.1"/>
    </source>
</evidence>
<feature type="domain" description="ABC transporter" evidence="10">
    <location>
        <begin position="253"/>
        <end position="497"/>
    </location>
</feature>
<dbReference type="CDD" id="cd03215">
    <property type="entry name" value="ABC_Carb_Monos_II"/>
    <property type="match status" value="1"/>
</dbReference>
<evidence type="ECO:0000256" key="8">
    <source>
        <dbReference type="ARBA" id="ARBA00022967"/>
    </source>
</evidence>
<reference evidence="11" key="1">
    <citation type="submission" date="2020-08" db="EMBL/GenBank/DDBJ databases">
        <title>Sequencing the genomes of 1000 actinobacteria strains.</title>
        <authorList>
            <person name="Klenk H.-P."/>
        </authorList>
    </citation>
    <scope>NUCLEOTIDE SEQUENCE</scope>
    <source>
        <strain evidence="11">DSM 10695</strain>
    </source>
</reference>
<dbReference type="AlphaFoldDB" id="A0A923E0B3"/>
<dbReference type="RefSeq" id="WP_184451260.1">
    <property type="nucleotide sequence ID" value="NZ_JACHMK010000001.1"/>
</dbReference>
<evidence type="ECO:0000313" key="12">
    <source>
        <dbReference type="Proteomes" id="UP000617426"/>
    </source>
</evidence>
<dbReference type="Proteomes" id="UP000617426">
    <property type="component" value="Unassembled WGS sequence"/>
</dbReference>
<protein>
    <submittedName>
        <fullName evidence="11">Simple sugar transport system ATP-binding protein</fullName>
    </submittedName>
</protein>
<dbReference type="GO" id="GO:0016887">
    <property type="term" value="F:ATP hydrolysis activity"/>
    <property type="evidence" value="ECO:0007669"/>
    <property type="project" value="InterPro"/>
</dbReference>
<keyword evidence="6" id="KW-0547">Nucleotide-binding</keyword>
<dbReference type="GO" id="GO:0005886">
    <property type="term" value="C:plasma membrane"/>
    <property type="evidence" value="ECO:0007669"/>
    <property type="project" value="UniProtKB-SubCell"/>
</dbReference>
<evidence type="ECO:0000256" key="2">
    <source>
        <dbReference type="ARBA" id="ARBA00022448"/>
    </source>
</evidence>
<evidence type="ECO:0000256" key="1">
    <source>
        <dbReference type="ARBA" id="ARBA00004202"/>
    </source>
</evidence>
<dbReference type="InterPro" id="IPR003593">
    <property type="entry name" value="AAA+_ATPase"/>
</dbReference>
<evidence type="ECO:0000256" key="9">
    <source>
        <dbReference type="ARBA" id="ARBA00023136"/>
    </source>
</evidence>
<dbReference type="GO" id="GO:0005524">
    <property type="term" value="F:ATP binding"/>
    <property type="evidence" value="ECO:0007669"/>
    <property type="project" value="UniProtKB-KW"/>
</dbReference>
<proteinExistence type="predicted"/>
<dbReference type="SMART" id="SM00382">
    <property type="entry name" value="AAA"/>
    <property type="match status" value="2"/>
</dbReference>
<evidence type="ECO:0000256" key="6">
    <source>
        <dbReference type="ARBA" id="ARBA00022741"/>
    </source>
</evidence>
<dbReference type="InterPro" id="IPR003439">
    <property type="entry name" value="ABC_transporter-like_ATP-bd"/>
</dbReference>
<dbReference type="PROSITE" id="PS50893">
    <property type="entry name" value="ABC_TRANSPORTER_2"/>
    <property type="match status" value="2"/>
</dbReference>
<keyword evidence="2" id="KW-0813">Transport</keyword>
<evidence type="ECO:0000256" key="4">
    <source>
        <dbReference type="ARBA" id="ARBA00022597"/>
    </source>
</evidence>
<keyword evidence="8" id="KW-1278">Translocase</keyword>
<name>A0A923E0B3_9ACTO</name>
<dbReference type="PANTHER" id="PTHR43790:SF1">
    <property type="entry name" value="XYLOSE IMPORT ATP-BINDING PROTEIN XYLG"/>
    <property type="match status" value="1"/>
</dbReference>
<dbReference type="InterPro" id="IPR017871">
    <property type="entry name" value="ABC_transporter-like_CS"/>
</dbReference>
<dbReference type="EMBL" id="JACHMK010000001">
    <property type="protein sequence ID" value="MBB6333549.1"/>
    <property type="molecule type" value="Genomic_DNA"/>
</dbReference>
<dbReference type="Pfam" id="PF00005">
    <property type="entry name" value="ABC_tran"/>
    <property type="match status" value="2"/>
</dbReference>
<dbReference type="InterPro" id="IPR050107">
    <property type="entry name" value="ABC_carbohydrate_import_ATPase"/>
</dbReference>
<keyword evidence="9" id="KW-0472">Membrane</keyword>
<keyword evidence="7 11" id="KW-0067">ATP-binding</keyword>
<evidence type="ECO:0000256" key="5">
    <source>
        <dbReference type="ARBA" id="ARBA00022737"/>
    </source>
</evidence>
<organism evidence="11 12">
    <name type="scientific">Schaalia hyovaginalis</name>
    <dbReference type="NCBI Taxonomy" id="29316"/>
    <lineage>
        <taxon>Bacteria</taxon>
        <taxon>Bacillati</taxon>
        <taxon>Actinomycetota</taxon>
        <taxon>Actinomycetes</taxon>
        <taxon>Actinomycetales</taxon>
        <taxon>Actinomycetaceae</taxon>
        <taxon>Schaalia</taxon>
    </lineage>
</organism>
<evidence type="ECO:0000256" key="7">
    <source>
        <dbReference type="ARBA" id="ARBA00022840"/>
    </source>
</evidence>
<keyword evidence="3" id="KW-1003">Cell membrane</keyword>
<evidence type="ECO:0000259" key="10">
    <source>
        <dbReference type="PROSITE" id="PS50893"/>
    </source>
</evidence>
<comment type="caution">
    <text evidence="11">The sequence shown here is derived from an EMBL/GenBank/DDBJ whole genome shotgun (WGS) entry which is preliminary data.</text>
</comment>
<comment type="subcellular location">
    <subcellularLocation>
        <location evidence="1">Cell membrane</location>
        <topology evidence="1">Peripheral membrane protein</topology>
    </subcellularLocation>
</comment>